<dbReference type="GO" id="GO:0004725">
    <property type="term" value="F:protein tyrosine phosphatase activity"/>
    <property type="evidence" value="ECO:0000318"/>
    <property type="project" value="GO_Central"/>
</dbReference>
<sequence length="325" mass="37119">MRKQRTMMVQTMEQYVYLHKLLAEVSTFGTTAFPTNQIGEKMASMRRKGTDGLDGFETEYRNLGTIGPIDELHDIAERPANVKFNRYPGIVPYNRARLILPPIRPNEPPAYYNASLIMNCDGFNGSIICAQSPLYDQTKEFWFAVWNYDVTMIVMVTDLVDDNGKEQCSKYWPDYPRQSVKYGGVSVTLVREVVDGAVVTRFMKITQGGVTKDLTQIQYLDWKEHGEPPSVDSVLGFVKVLENSSNRGQAFIHCTDGAGRSGVVVSLVNIIQQIKNQNQIDVFRAVKDLRDYRPNMVNTEEKYRLVYEVCKNFVSGFDLYENLRQ</sequence>
<dbReference type="InterPro" id="IPR016130">
    <property type="entry name" value="Tyr_Pase_AS"/>
</dbReference>
<proteinExistence type="inferred from homology"/>
<dbReference type="Ensembl" id="ENSCINT00000029345.2">
    <property type="protein sequence ID" value="ENSCINP00000029099.2"/>
    <property type="gene ID" value="ENSCING00000017017.2"/>
</dbReference>
<dbReference type="Gene3D" id="3.90.190.10">
    <property type="entry name" value="Protein tyrosine phosphatase superfamily"/>
    <property type="match status" value="1"/>
</dbReference>
<dbReference type="PROSITE" id="PS00383">
    <property type="entry name" value="TYR_PHOSPHATASE_1"/>
    <property type="match status" value="1"/>
</dbReference>
<accession>F7A0I1</accession>
<dbReference type="STRING" id="7719.ENSCINP00000029099"/>
<organism evidence="7 8">
    <name type="scientific">Ciona intestinalis</name>
    <name type="common">Transparent sea squirt</name>
    <name type="synonym">Ascidia intestinalis</name>
    <dbReference type="NCBI Taxonomy" id="7719"/>
    <lineage>
        <taxon>Eukaryota</taxon>
        <taxon>Metazoa</taxon>
        <taxon>Chordata</taxon>
        <taxon>Tunicata</taxon>
        <taxon>Ascidiacea</taxon>
        <taxon>Phlebobranchia</taxon>
        <taxon>Cionidae</taxon>
        <taxon>Ciona</taxon>
    </lineage>
</organism>
<feature type="domain" description="Tyrosine-protein phosphatase" evidence="5">
    <location>
        <begin position="56"/>
        <end position="313"/>
    </location>
</feature>
<dbReference type="Proteomes" id="UP000008144">
    <property type="component" value="Unassembled WGS sequence"/>
</dbReference>
<dbReference type="CDD" id="cd00047">
    <property type="entry name" value="PTPc"/>
    <property type="match status" value="1"/>
</dbReference>
<dbReference type="HOGENOM" id="CLU_001645_9_1_1"/>
<evidence type="ECO:0000256" key="1">
    <source>
        <dbReference type="ARBA" id="ARBA00009580"/>
    </source>
</evidence>
<keyword evidence="3" id="KW-0378">Hydrolase</keyword>
<evidence type="ECO:0000259" key="6">
    <source>
        <dbReference type="PROSITE" id="PS50056"/>
    </source>
</evidence>
<dbReference type="GO" id="GO:0007165">
    <property type="term" value="P:signal transduction"/>
    <property type="evidence" value="ECO:0000318"/>
    <property type="project" value="GO_Central"/>
</dbReference>
<evidence type="ECO:0000313" key="7">
    <source>
        <dbReference type="Ensembl" id="ENSCINP00000029099.2"/>
    </source>
</evidence>
<evidence type="ECO:0000313" key="8">
    <source>
        <dbReference type="Proteomes" id="UP000008144"/>
    </source>
</evidence>
<dbReference type="InterPro" id="IPR003595">
    <property type="entry name" value="Tyr_Pase_cat"/>
</dbReference>
<evidence type="ECO:0000256" key="4">
    <source>
        <dbReference type="ARBA" id="ARBA00022912"/>
    </source>
</evidence>
<dbReference type="InterPro" id="IPR029021">
    <property type="entry name" value="Prot-tyrosine_phosphatase-like"/>
</dbReference>
<keyword evidence="8" id="KW-1185">Reference proteome</keyword>
<dbReference type="InterPro" id="IPR000242">
    <property type="entry name" value="PTP_cat"/>
</dbReference>
<dbReference type="InParanoid" id="F7A0I1"/>
<dbReference type="EC" id="3.1.3.48" evidence="2"/>
<dbReference type="InterPro" id="IPR050348">
    <property type="entry name" value="Protein-Tyr_Phosphatase"/>
</dbReference>
<gene>
    <name evidence="7" type="primary">LOC100176740</name>
</gene>
<dbReference type="PANTHER" id="PTHR19134:SF527">
    <property type="entry name" value="TYROSINE-PROTEIN PHOSPHATASE NON-RECEPTOR TYPE 7"/>
    <property type="match status" value="1"/>
</dbReference>
<dbReference type="PROSITE" id="PS50055">
    <property type="entry name" value="TYR_PHOSPHATASE_PTP"/>
    <property type="match status" value="1"/>
</dbReference>
<name>F7A0I1_CIOIN</name>
<keyword evidence="4" id="KW-0904">Protein phosphatase</keyword>
<evidence type="ECO:0000259" key="5">
    <source>
        <dbReference type="PROSITE" id="PS50055"/>
    </source>
</evidence>
<dbReference type="PRINTS" id="PR00700">
    <property type="entry name" value="PRTYPHPHTASE"/>
</dbReference>
<evidence type="ECO:0000256" key="2">
    <source>
        <dbReference type="ARBA" id="ARBA00013064"/>
    </source>
</evidence>
<dbReference type="GeneTree" id="ENSGT00940000166146"/>
<dbReference type="SUPFAM" id="SSF52799">
    <property type="entry name" value="(Phosphotyrosine protein) phosphatases II"/>
    <property type="match status" value="2"/>
</dbReference>
<comment type="similarity">
    <text evidence="1">Belongs to the protein-tyrosine phosphatase family.</text>
</comment>
<dbReference type="OMA" id="CENPFTE"/>
<dbReference type="SMART" id="SM00404">
    <property type="entry name" value="PTPc_motif"/>
    <property type="match status" value="1"/>
</dbReference>
<reference evidence="7" key="2">
    <citation type="submission" date="2025-08" db="UniProtKB">
        <authorList>
            <consortium name="Ensembl"/>
        </authorList>
    </citation>
    <scope>IDENTIFICATION</scope>
</reference>
<protein>
    <recommendedName>
        <fullName evidence="2">protein-tyrosine-phosphatase</fullName>
        <ecNumber evidence="2">3.1.3.48</ecNumber>
    </recommendedName>
</protein>
<dbReference type="AlphaFoldDB" id="F7A0I1"/>
<evidence type="ECO:0000256" key="3">
    <source>
        <dbReference type="ARBA" id="ARBA00022801"/>
    </source>
</evidence>
<dbReference type="InterPro" id="IPR000387">
    <property type="entry name" value="Tyr_Pase_dom"/>
</dbReference>
<reference evidence="7" key="3">
    <citation type="submission" date="2025-09" db="UniProtKB">
        <authorList>
            <consortium name="Ensembl"/>
        </authorList>
    </citation>
    <scope>IDENTIFICATION</scope>
</reference>
<feature type="domain" description="Tyrosine specific protein phosphatases" evidence="6">
    <location>
        <begin position="232"/>
        <end position="304"/>
    </location>
</feature>
<dbReference type="PANTHER" id="PTHR19134">
    <property type="entry name" value="RECEPTOR-TYPE TYROSINE-PROTEIN PHOSPHATASE"/>
    <property type="match status" value="1"/>
</dbReference>
<dbReference type="PROSITE" id="PS50056">
    <property type="entry name" value="TYR_PHOSPHATASE_2"/>
    <property type="match status" value="1"/>
</dbReference>
<dbReference type="Pfam" id="PF00102">
    <property type="entry name" value="Y_phosphatase"/>
    <property type="match status" value="1"/>
</dbReference>
<reference evidence="8" key="1">
    <citation type="journal article" date="2002" name="Science">
        <title>The draft genome of Ciona intestinalis: insights into chordate and vertebrate origins.</title>
        <authorList>
            <person name="Dehal P."/>
            <person name="Satou Y."/>
            <person name="Campbell R.K."/>
            <person name="Chapman J."/>
            <person name="Degnan B."/>
            <person name="De Tomaso A."/>
            <person name="Davidson B."/>
            <person name="Di Gregorio A."/>
            <person name="Gelpke M."/>
            <person name="Goodstein D.M."/>
            <person name="Harafuji N."/>
            <person name="Hastings K.E."/>
            <person name="Ho I."/>
            <person name="Hotta K."/>
            <person name="Huang W."/>
            <person name="Kawashima T."/>
            <person name="Lemaire P."/>
            <person name="Martinez D."/>
            <person name="Meinertzhagen I.A."/>
            <person name="Necula S."/>
            <person name="Nonaka M."/>
            <person name="Putnam N."/>
            <person name="Rash S."/>
            <person name="Saiga H."/>
            <person name="Satake M."/>
            <person name="Terry A."/>
            <person name="Yamada L."/>
            <person name="Wang H.G."/>
            <person name="Awazu S."/>
            <person name="Azumi K."/>
            <person name="Boore J."/>
            <person name="Branno M."/>
            <person name="Chin-Bow S."/>
            <person name="DeSantis R."/>
            <person name="Doyle S."/>
            <person name="Francino P."/>
            <person name="Keys D.N."/>
            <person name="Haga S."/>
            <person name="Hayashi H."/>
            <person name="Hino K."/>
            <person name="Imai K.S."/>
            <person name="Inaba K."/>
            <person name="Kano S."/>
            <person name="Kobayashi K."/>
            <person name="Kobayashi M."/>
            <person name="Lee B.I."/>
            <person name="Makabe K.W."/>
            <person name="Manohar C."/>
            <person name="Matassi G."/>
            <person name="Medina M."/>
            <person name="Mochizuki Y."/>
            <person name="Mount S."/>
            <person name="Morishita T."/>
            <person name="Miura S."/>
            <person name="Nakayama A."/>
            <person name="Nishizaka S."/>
            <person name="Nomoto H."/>
            <person name="Ohta F."/>
            <person name="Oishi K."/>
            <person name="Rigoutsos I."/>
            <person name="Sano M."/>
            <person name="Sasaki A."/>
            <person name="Sasakura Y."/>
            <person name="Shoguchi E."/>
            <person name="Shin-i T."/>
            <person name="Spagnuolo A."/>
            <person name="Stainier D."/>
            <person name="Suzuki M.M."/>
            <person name="Tassy O."/>
            <person name="Takatori N."/>
            <person name="Tokuoka M."/>
            <person name="Yagi K."/>
            <person name="Yoshizaki F."/>
            <person name="Wada S."/>
            <person name="Zhang C."/>
            <person name="Hyatt P.D."/>
            <person name="Larimer F."/>
            <person name="Detter C."/>
            <person name="Doggett N."/>
            <person name="Glavina T."/>
            <person name="Hawkins T."/>
            <person name="Richardson P."/>
            <person name="Lucas S."/>
            <person name="Kohara Y."/>
            <person name="Levine M."/>
            <person name="Satoh N."/>
            <person name="Rokhsar D.S."/>
        </authorList>
    </citation>
    <scope>NUCLEOTIDE SEQUENCE [LARGE SCALE GENOMIC DNA]</scope>
</reference>
<dbReference type="SMART" id="SM00194">
    <property type="entry name" value="PTPc"/>
    <property type="match status" value="1"/>
</dbReference>